<organism evidence="2 3">
    <name type="scientific">Carboxydocella sporoproducens DSM 16521</name>
    <dbReference type="NCBI Taxonomy" id="1121270"/>
    <lineage>
        <taxon>Bacteria</taxon>
        <taxon>Bacillati</taxon>
        <taxon>Bacillota</taxon>
        <taxon>Clostridia</taxon>
        <taxon>Eubacteriales</taxon>
        <taxon>Clostridiales Family XVI. Incertae Sedis</taxon>
        <taxon>Carboxydocella</taxon>
    </lineage>
</organism>
<dbReference type="AlphaFoldDB" id="A0A1T4R0I2"/>
<keyword evidence="3" id="KW-1185">Reference proteome</keyword>
<proteinExistence type="predicted"/>
<gene>
    <name evidence="2" type="ORF">SAMN02745885_01866</name>
</gene>
<evidence type="ECO:0000313" key="3">
    <source>
        <dbReference type="Proteomes" id="UP000189933"/>
    </source>
</evidence>
<evidence type="ECO:0000256" key="1">
    <source>
        <dbReference type="SAM" id="Phobius"/>
    </source>
</evidence>
<reference evidence="3" key="1">
    <citation type="submission" date="2017-02" db="EMBL/GenBank/DDBJ databases">
        <authorList>
            <person name="Varghese N."/>
            <person name="Submissions S."/>
        </authorList>
    </citation>
    <scope>NUCLEOTIDE SEQUENCE [LARGE SCALE GENOMIC DNA]</scope>
    <source>
        <strain evidence="3">DSM 16521</strain>
    </source>
</reference>
<name>A0A1T4R0I2_9FIRM</name>
<feature type="transmembrane region" description="Helical" evidence="1">
    <location>
        <begin position="12"/>
        <end position="32"/>
    </location>
</feature>
<keyword evidence="1" id="KW-0472">Membrane</keyword>
<dbReference type="EMBL" id="FUXM01000023">
    <property type="protein sequence ID" value="SKA09078.1"/>
    <property type="molecule type" value="Genomic_DNA"/>
</dbReference>
<keyword evidence="1" id="KW-1133">Transmembrane helix</keyword>
<evidence type="ECO:0000313" key="2">
    <source>
        <dbReference type="EMBL" id="SKA09078.1"/>
    </source>
</evidence>
<protein>
    <submittedName>
        <fullName evidence="2">Uncharacterized protein</fullName>
    </submittedName>
</protein>
<dbReference type="RefSeq" id="WP_078665900.1">
    <property type="nucleotide sequence ID" value="NZ_FUXM01000023.1"/>
</dbReference>
<dbReference type="Proteomes" id="UP000189933">
    <property type="component" value="Unassembled WGS sequence"/>
</dbReference>
<keyword evidence="1" id="KW-0812">Transmembrane</keyword>
<feature type="transmembrane region" description="Helical" evidence="1">
    <location>
        <begin position="38"/>
        <end position="56"/>
    </location>
</feature>
<sequence>MEKMWRTATNLMVFLTLLAVATIGLMGKYWLIGDSRGVFIYGGIFFMISGIALYVWKSTVFPNEEVEWRD</sequence>
<accession>A0A1T4R0I2</accession>